<dbReference type="PATRIC" id="fig|423471.3.peg.1429"/>
<dbReference type="CDD" id="cd06260">
    <property type="entry name" value="DUF820-like"/>
    <property type="match status" value="1"/>
</dbReference>
<comment type="caution">
    <text evidence="2">The sequence shown here is derived from an EMBL/GenBank/DDBJ whole genome shotgun (WGS) entry which is preliminary data.</text>
</comment>
<dbReference type="InterPro" id="IPR011335">
    <property type="entry name" value="Restrct_endonuc-II-like"/>
</dbReference>
<gene>
    <name evidence="2" type="ORF">CWATWH0003_1535</name>
</gene>
<dbReference type="AlphaFoldDB" id="G5J204"/>
<dbReference type="Pfam" id="PF05685">
    <property type="entry name" value="Uma2"/>
    <property type="match status" value="1"/>
</dbReference>
<evidence type="ECO:0000313" key="2">
    <source>
        <dbReference type="EMBL" id="EHJ13782.1"/>
    </source>
</evidence>
<dbReference type="Gene3D" id="3.90.1570.10">
    <property type="entry name" value="tt1808, chain A"/>
    <property type="match status" value="1"/>
</dbReference>
<protein>
    <recommendedName>
        <fullName evidence="1">Putative restriction endonuclease domain-containing protein</fullName>
    </recommendedName>
</protein>
<dbReference type="EMBL" id="AESD01000235">
    <property type="protein sequence ID" value="EHJ13782.1"/>
    <property type="molecule type" value="Genomic_DNA"/>
</dbReference>
<proteinExistence type="predicted"/>
<dbReference type="InterPro" id="IPR012296">
    <property type="entry name" value="Nuclease_put_TT1808"/>
</dbReference>
<dbReference type="Proteomes" id="UP000003477">
    <property type="component" value="Unassembled WGS sequence"/>
</dbReference>
<dbReference type="InterPro" id="IPR008538">
    <property type="entry name" value="Uma2"/>
</dbReference>
<dbReference type="PANTHER" id="PTHR34107">
    <property type="entry name" value="SLL0198 PROTEIN-RELATED"/>
    <property type="match status" value="1"/>
</dbReference>
<dbReference type="RefSeq" id="WP_007304537.1">
    <property type="nucleotide sequence ID" value="NZ_AESD01000235.1"/>
</dbReference>
<evidence type="ECO:0000259" key="1">
    <source>
        <dbReference type="Pfam" id="PF05685"/>
    </source>
</evidence>
<dbReference type="SUPFAM" id="SSF52980">
    <property type="entry name" value="Restriction endonuclease-like"/>
    <property type="match status" value="1"/>
</dbReference>
<dbReference type="GeneID" id="88765322"/>
<organism evidence="2 3">
    <name type="scientific">Crocosphaera watsonii WH 0003</name>
    <dbReference type="NCBI Taxonomy" id="423471"/>
    <lineage>
        <taxon>Bacteria</taxon>
        <taxon>Bacillati</taxon>
        <taxon>Cyanobacteriota</taxon>
        <taxon>Cyanophyceae</taxon>
        <taxon>Oscillatoriophycideae</taxon>
        <taxon>Chroococcales</taxon>
        <taxon>Aphanothecaceae</taxon>
        <taxon>Crocosphaera</taxon>
    </lineage>
</organism>
<evidence type="ECO:0000313" key="3">
    <source>
        <dbReference type="Proteomes" id="UP000003477"/>
    </source>
</evidence>
<feature type="domain" description="Putative restriction endonuclease" evidence="1">
    <location>
        <begin position="17"/>
        <end position="187"/>
    </location>
</feature>
<reference evidence="2 3" key="1">
    <citation type="journal article" date="2011" name="Front. Microbiol.">
        <title>Two Strains of Crocosphaera watsonii with Highly Conserved Genomes are Distinguished by Strain-Specific Features.</title>
        <authorList>
            <person name="Bench S.R."/>
            <person name="Ilikchyan I.N."/>
            <person name="Tripp H.J."/>
            <person name="Zehr J.P."/>
        </authorList>
    </citation>
    <scope>NUCLEOTIDE SEQUENCE [LARGE SCALE GENOMIC DNA]</scope>
    <source>
        <strain evidence="2 3">WH 0003</strain>
    </source>
</reference>
<sequence>MVNSLEIKFESFKLTDEQFYQLCQDNRDLRFERNINGDMVIMPPTGGETSNRNLRIIQQLGIWTDKNQTGIAFDSSGGFKLPNGADRSPDAAWIPKKKWENLTQEQRQKFLPLCPDFVVELRSPSDNLKSLQKKMQEYIENGTKLAWLINRQDQQVEIYRQGQEVEILNNPQTLSGEDVLVDFVLELEKIW</sequence>
<dbReference type="PANTHER" id="PTHR34107:SF7">
    <property type="entry name" value="SLR2092 PROTEIN"/>
    <property type="match status" value="1"/>
</dbReference>
<name>G5J204_CROWT</name>
<accession>G5J204</accession>